<gene>
    <name evidence="1" type="ORF">chiPu_0024678</name>
</gene>
<reference evidence="1 2" key="1">
    <citation type="journal article" date="2018" name="Nat. Ecol. Evol.">
        <title>Shark genomes provide insights into elasmobranch evolution and the origin of vertebrates.</title>
        <authorList>
            <person name="Hara Y"/>
            <person name="Yamaguchi K"/>
            <person name="Onimaru K"/>
            <person name="Kadota M"/>
            <person name="Koyanagi M"/>
            <person name="Keeley SD"/>
            <person name="Tatsumi K"/>
            <person name="Tanaka K"/>
            <person name="Motone F"/>
            <person name="Kageyama Y"/>
            <person name="Nozu R"/>
            <person name="Adachi N"/>
            <person name="Nishimura O"/>
            <person name="Nakagawa R"/>
            <person name="Tanegashima C"/>
            <person name="Kiyatake I"/>
            <person name="Matsumoto R"/>
            <person name="Murakumo K"/>
            <person name="Nishida K"/>
            <person name="Terakita A"/>
            <person name="Kuratani S"/>
            <person name="Sato K"/>
            <person name="Hyodo S Kuraku.S."/>
        </authorList>
    </citation>
    <scope>NUCLEOTIDE SEQUENCE [LARGE SCALE GENOMIC DNA]</scope>
</reference>
<comment type="caution">
    <text evidence="1">The sequence shown here is derived from an EMBL/GenBank/DDBJ whole genome shotgun (WGS) entry which is preliminary data.</text>
</comment>
<proteinExistence type="predicted"/>
<dbReference type="EMBL" id="BEZZ01043852">
    <property type="protein sequence ID" value="GCC40568.1"/>
    <property type="molecule type" value="Genomic_DNA"/>
</dbReference>
<dbReference type="AlphaFoldDB" id="A0A401TD41"/>
<keyword evidence="2" id="KW-1185">Reference proteome</keyword>
<dbReference type="Proteomes" id="UP000287033">
    <property type="component" value="Unassembled WGS sequence"/>
</dbReference>
<evidence type="ECO:0000313" key="2">
    <source>
        <dbReference type="Proteomes" id="UP000287033"/>
    </source>
</evidence>
<accession>A0A401TD41</accession>
<organism evidence="1 2">
    <name type="scientific">Chiloscyllium punctatum</name>
    <name type="common">Brownbanded bambooshark</name>
    <name type="synonym">Hemiscyllium punctatum</name>
    <dbReference type="NCBI Taxonomy" id="137246"/>
    <lineage>
        <taxon>Eukaryota</taxon>
        <taxon>Metazoa</taxon>
        <taxon>Chordata</taxon>
        <taxon>Craniata</taxon>
        <taxon>Vertebrata</taxon>
        <taxon>Chondrichthyes</taxon>
        <taxon>Elasmobranchii</taxon>
        <taxon>Galeomorphii</taxon>
        <taxon>Galeoidea</taxon>
        <taxon>Orectolobiformes</taxon>
        <taxon>Hemiscylliidae</taxon>
        <taxon>Chiloscyllium</taxon>
    </lineage>
</organism>
<protein>
    <submittedName>
        <fullName evidence="1">Uncharacterized protein</fullName>
    </submittedName>
</protein>
<evidence type="ECO:0000313" key="1">
    <source>
        <dbReference type="EMBL" id="GCC40568.1"/>
    </source>
</evidence>
<name>A0A401TD41_CHIPU</name>
<sequence length="93" mass="10449">MRNEVCGLAQEATAVSSPGLRRRRLSAWLMALSVVRWGGPAALSLRGKGRALSRATAPFRPGRVAVLSKTTRFEFEQERGRAEGERRRELRER</sequence>
<feature type="non-terminal residue" evidence="1">
    <location>
        <position position="93"/>
    </location>
</feature>